<proteinExistence type="predicted"/>
<gene>
    <name evidence="1" type="ORF">LLT6_09495</name>
</gene>
<dbReference type="EMBL" id="ATBB01000031">
    <property type="protein sequence ID" value="EQC58276.1"/>
    <property type="molecule type" value="Genomic_DNA"/>
</dbReference>
<evidence type="ECO:0000313" key="2">
    <source>
        <dbReference type="Proteomes" id="UP000015854"/>
    </source>
</evidence>
<protein>
    <submittedName>
        <fullName evidence="1">Uncharacterized protein</fullName>
    </submittedName>
</protein>
<accession>T0SIR9</accession>
<evidence type="ECO:0000313" key="1">
    <source>
        <dbReference type="EMBL" id="EQC58276.1"/>
    </source>
</evidence>
<name>T0SIR9_LACLC</name>
<dbReference type="Proteomes" id="UP000015854">
    <property type="component" value="Unassembled WGS sequence"/>
</dbReference>
<reference evidence="1 2" key="1">
    <citation type="journal article" date="2013" name="ISME J.">
        <title>Multifactorial diversity sustains microbial community stability.</title>
        <authorList>
            <person name="Erkus O."/>
            <person name="de Jager V.C."/>
            <person name="Spus M."/>
            <person name="van Alen-Boerrigter I.J."/>
            <person name="van Rijswijck I.M."/>
            <person name="Hazelwood L."/>
            <person name="Janssen P.W."/>
            <person name="van Hijum S.A."/>
            <person name="Kleerebezem M."/>
            <person name="Smid E.J."/>
        </authorList>
    </citation>
    <scope>NUCLEOTIDE SEQUENCE [LARGE SCALE GENOMIC DNA]</scope>
    <source>
        <strain evidence="1 2">TIFN6</strain>
    </source>
</reference>
<dbReference type="AlphaFoldDB" id="T0SIR9"/>
<organism evidence="1 2">
    <name type="scientific">Lactococcus cremoris subsp. cremoris TIFN6</name>
    <dbReference type="NCBI Taxonomy" id="1234876"/>
    <lineage>
        <taxon>Bacteria</taxon>
        <taxon>Bacillati</taxon>
        <taxon>Bacillota</taxon>
        <taxon>Bacilli</taxon>
        <taxon>Lactobacillales</taxon>
        <taxon>Streptococcaceae</taxon>
        <taxon>Lactococcus</taxon>
        <taxon>Lactococcus cremoris subsp. cremoris</taxon>
    </lineage>
</organism>
<sequence length="49" mass="5409">MVTVCERGKPAAPKATIKKAAKLRLLNILVIPQNKRITNKRARGWLGLA</sequence>
<comment type="caution">
    <text evidence="1">The sequence shown here is derived from an EMBL/GenBank/DDBJ whole genome shotgun (WGS) entry which is preliminary data.</text>
</comment>